<evidence type="ECO:0000313" key="2">
    <source>
        <dbReference type="EMBL" id="NER29051.1"/>
    </source>
</evidence>
<name>A0A6B3NHD4_9CYAN</name>
<dbReference type="EMBL" id="JAAHFQ010000301">
    <property type="protein sequence ID" value="NER29051.1"/>
    <property type="molecule type" value="Genomic_DNA"/>
</dbReference>
<gene>
    <name evidence="2" type="ORF">F6J89_15780</name>
</gene>
<dbReference type="AlphaFoldDB" id="A0A6B3NHD4"/>
<evidence type="ECO:0000256" key="1">
    <source>
        <dbReference type="SAM" id="Coils"/>
    </source>
</evidence>
<accession>A0A6B3NHD4</accession>
<sequence>MPKKETELEIAQRAERIQAAIAELSRQKSEIETSGEVAPAGCYVARYQARGQKHRYWYYQLKASDAIFSKTNKEKEYSRFQHLGKAGSTAHIDGVLAVVRRVQIDELTRAIEGLKESWSDLYCDQEKVGHRVE</sequence>
<protein>
    <submittedName>
        <fullName evidence="2">Uncharacterized protein</fullName>
    </submittedName>
</protein>
<keyword evidence="1" id="KW-0175">Coiled coil</keyword>
<proteinExistence type="predicted"/>
<feature type="coiled-coil region" evidence="1">
    <location>
        <begin position="3"/>
        <end position="34"/>
    </location>
</feature>
<comment type="caution">
    <text evidence="2">The sequence shown here is derived from an EMBL/GenBank/DDBJ whole genome shotgun (WGS) entry which is preliminary data.</text>
</comment>
<organism evidence="2">
    <name type="scientific">Symploca sp. SIO1C4</name>
    <dbReference type="NCBI Taxonomy" id="2607765"/>
    <lineage>
        <taxon>Bacteria</taxon>
        <taxon>Bacillati</taxon>
        <taxon>Cyanobacteriota</taxon>
        <taxon>Cyanophyceae</taxon>
        <taxon>Coleofasciculales</taxon>
        <taxon>Coleofasciculaceae</taxon>
        <taxon>Symploca</taxon>
    </lineage>
</organism>
<reference evidence="2" key="1">
    <citation type="submission" date="2019-11" db="EMBL/GenBank/DDBJ databases">
        <title>Genomic insights into an expanded diversity of filamentous marine cyanobacteria reveals the extraordinary biosynthetic potential of Moorea and Okeania.</title>
        <authorList>
            <person name="Ferreira Leao T."/>
            <person name="Wang M."/>
            <person name="Moss N."/>
            <person name="Da Silva R."/>
            <person name="Sanders J."/>
            <person name="Nurk S."/>
            <person name="Gurevich A."/>
            <person name="Humphrey G."/>
            <person name="Reher R."/>
            <person name="Zhu Q."/>
            <person name="Belda-Ferre P."/>
            <person name="Glukhov E."/>
            <person name="Rex R."/>
            <person name="Dorrestein P.C."/>
            <person name="Knight R."/>
            <person name="Pevzner P."/>
            <person name="Gerwick W.H."/>
            <person name="Gerwick L."/>
        </authorList>
    </citation>
    <scope>NUCLEOTIDE SEQUENCE</scope>
    <source>
        <strain evidence="2">SIO1C4</strain>
    </source>
</reference>